<evidence type="ECO:0000256" key="2">
    <source>
        <dbReference type="ARBA" id="ARBA00001946"/>
    </source>
</evidence>
<keyword evidence="8" id="KW-0378">Hydrolase</keyword>
<dbReference type="InterPro" id="IPR035097">
    <property type="entry name" value="M29_N-terminal"/>
</dbReference>
<evidence type="ECO:0000313" key="10">
    <source>
        <dbReference type="EMBL" id="GAA0379707.1"/>
    </source>
</evidence>
<organism evidence="10 11">
    <name type="scientific">Paenibacillus motobuensis</name>
    <dbReference type="NCBI Taxonomy" id="295324"/>
    <lineage>
        <taxon>Bacteria</taxon>
        <taxon>Bacillati</taxon>
        <taxon>Bacillota</taxon>
        <taxon>Bacilli</taxon>
        <taxon>Bacillales</taxon>
        <taxon>Paenibacillaceae</taxon>
        <taxon>Paenibacillus</taxon>
    </lineage>
</organism>
<accession>A0ABN0Y160</accession>
<dbReference type="Gene3D" id="3.40.1830.10">
    <property type="entry name" value="Thermophilic metalloprotease (M29)"/>
    <property type="match status" value="1"/>
</dbReference>
<dbReference type="PANTHER" id="PTHR34448:SF3">
    <property type="entry name" value="AMINOPEPTIDASE AMPS"/>
    <property type="match status" value="1"/>
</dbReference>
<comment type="cofactor">
    <cofactor evidence="3">
        <name>Zn(2+)</name>
        <dbReference type="ChEBI" id="CHEBI:29105"/>
    </cofactor>
</comment>
<evidence type="ECO:0000256" key="9">
    <source>
        <dbReference type="ARBA" id="ARBA00023049"/>
    </source>
</evidence>
<evidence type="ECO:0000256" key="6">
    <source>
        <dbReference type="ARBA" id="ARBA00022670"/>
    </source>
</evidence>
<dbReference type="SUPFAM" id="SSF144052">
    <property type="entry name" value="Thermophilic metalloprotease-like"/>
    <property type="match status" value="1"/>
</dbReference>
<dbReference type="Pfam" id="PF02073">
    <property type="entry name" value="Peptidase_M29"/>
    <property type="match status" value="1"/>
</dbReference>
<protein>
    <submittedName>
        <fullName evidence="10">Aminopeptidase</fullName>
    </submittedName>
</protein>
<keyword evidence="11" id="KW-1185">Reference proteome</keyword>
<gene>
    <name evidence="10" type="ORF">GCM10008933_08590</name>
</gene>
<dbReference type="Proteomes" id="UP001500340">
    <property type="component" value="Unassembled WGS sequence"/>
</dbReference>
<evidence type="ECO:0000256" key="7">
    <source>
        <dbReference type="ARBA" id="ARBA00022723"/>
    </source>
</evidence>
<evidence type="ECO:0000256" key="8">
    <source>
        <dbReference type="ARBA" id="ARBA00022801"/>
    </source>
</evidence>
<dbReference type="InterPro" id="IPR000787">
    <property type="entry name" value="Peptidase_M29"/>
</dbReference>
<comment type="cofactor">
    <cofactor evidence="2">
        <name>Mg(2+)</name>
        <dbReference type="ChEBI" id="CHEBI:18420"/>
    </cofactor>
</comment>
<keyword evidence="7" id="KW-0479">Metal-binding</keyword>
<comment type="cofactor">
    <cofactor evidence="1">
        <name>Co(2+)</name>
        <dbReference type="ChEBI" id="CHEBI:48828"/>
    </cofactor>
</comment>
<name>A0ABN0Y160_9BACL</name>
<evidence type="ECO:0000256" key="1">
    <source>
        <dbReference type="ARBA" id="ARBA00001941"/>
    </source>
</evidence>
<keyword evidence="9" id="KW-0482">Metalloprotease</keyword>
<dbReference type="PANTHER" id="PTHR34448">
    <property type="entry name" value="AMINOPEPTIDASE"/>
    <property type="match status" value="1"/>
</dbReference>
<dbReference type="EMBL" id="BAAACX010000006">
    <property type="protein sequence ID" value="GAA0379707.1"/>
    <property type="molecule type" value="Genomic_DNA"/>
</dbReference>
<evidence type="ECO:0000313" key="11">
    <source>
        <dbReference type="Proteomes" id="UP001500340"/>
    </source>
</evidence>
<comment type="similarity">
    <text evidence="4">Belongs to the peptidase M29 family.</text>
</comment>
<keyword evidence="6" id="KW-0645">Protease</keyword>
<dbReference type="GO" id="GO:0004177">
    <property type="term" value="F:aminopeptidase activity"/>
    <property type="evidence" value="ECO:0007669"/>
    <property type="project" value="UniProtKB-KW"/>
</dbReference>
<keyword evidence="5 10" id="KW-0031">Aminopeptidase</keyword>
<dbReference type="InterPro" id="IPR052170">
    <property type="entry name" value="M29_Exopeptidase"/>
</dbReference>
<evidence type="ECO:0000256" key="4">
    <source>
        <dbReference type="ARBA" id="ARBA00008236"/>
    </source>
</evidence>
<comment type="caution">
    <text evidence="10">The sequence shown here is derived from an EMBL/GenBank/DDBJ whole genome shotgun (WGS) entry which is preliminary data.</text>
</comment>
<dbReference type="PRINTS" id="PR00919">
    <property type="entry name" value="THERMOPTASE"/>
</dbReference>
<evidence type="ECO:0000256" key="5">
    <source>
        <dbReference type="ARBA" id="ARBA00022438"/>
    </source>
</evidence>
<reference evidence="10 11" key="1">
    <citation type="journal article" date="2019" name="Int. J. Syst. Evol. Microbiol.">
        <title>The Global Catalogue of Microorganisms (GCM) 10K type strain sequencing project: providing services to taxonomists for standard genome sequencing and annotation.</title>
        <authorList>
            <consortium name="The Broad Institute Genomics Platform"/>
            <consortium name="The Broad Institute Genome Sequencing Center for Infectious Disease"/>
            <person name="Wu L."/>
            <person name="Ma J."/>
        </authorList>
    </citation>
    <scope>NUCLEOTIDE SEQUENCE [LARGE SCALE GENOMIC DNA]</scope>
    <source>
        <strain evidence="10 11">JCM 12774</strain>
    </source>
</reference>
<sequence>MAIENFQEKLQKYAELAVKIGVNVQKGQALVVNATIDSAELVRIIVKQAYEAGARTVKVNWSDDTITRLRYDMAAEESFLDEPKWYAGEMLELVENGAAVLHVISSDPDLLNGVSTTRITNHQKTYGAAMSKYRALQMADKFSWSIVAVPSQAWAAKVFPDLPEDKQVEALWEAIFRTVRLDQADPVAAWREHIKTLSEKADYLNNKKYKKLHYIAPGTDLTIELPKGHLWVAAESINAQGNTFLANMPTEEVFTAPQRDGVNGIVSSTKPLSYNGNIIDGFKLTFENGRIIDSSAEVGESVLKHLIELDEGSHYLGEVALVPHGSPISQSGILFYNTLFDENASNHLAIGNAYAFNLEGGKAMSKDELFEAGLNSSFAHEDFMVGSGEMDIFGVTEDGQEEPIFKQGAWAF</sequence>
<evidence type="ECO:0000256" key="3">
    <source>
        <dbReference type="ARBA" id="ARBA00001947"/>
    </source>
</evidence>
<proteinExistence type="inferred from homology"/>